<keyword evidence="1" id="KW-0175">Coiled coil</keyword>
<proteinExistence type="predicted"/>
<gene>
    <name evidence="4" type="primary">ybgF</name>
    <name evidence="4" type="ORF">APAC_1875</name>
</gene>
<evidence type="ECO:0000313" key="5">
    <source>
        <dbReference type="Proteomes" id="UP000322726"/>
    </source>
</evidence>
<reference evidence="4 5" key="3">
    <citation type="submission" date="2019-09" db="EMBL/GenBank/DDBJ databases">
        <title>Taxonomic note: a critical rebuttal of the proposed division of the genus Arcobacter into six genera, emended descriptions of Arcobacter anaerophilus and the genus Arcobacter, and an assessment of genus-level boundaries for Epsilonproteobacteria using in silico genomic comparator tools.</title>
        <authorList>
            <person name="On S.L.W."/>
            <person name="Miller W.G."/>
            <person name="Biggs P."/>
            <person name="Cornelius A."/>
            <person name="Vandamme P."/>
        </authorList>
    </citation>
    <scope>NUCLEOTIDE SEQUENCE [LARGE SCALE GENOMIC DNA]</scope>
    <source>
        <strain evidence="4 5">LMG 26638</strain>
    </source>
</reference>
<dbReference type="InterPro" id="IPR011990">
    <property type="entry name" value="TPR-like_helical_dom_sf"/>
</dbReference>
<dbReference type="Pfam" id="PF13174">
    <property type="entry name" value="TPR_6"/>
    <property type="match status" value="1"/>
</dbReference>
<dbReference type="AlphaFoldDB" id="A0A5C2H7L5"/>
<dbReference type="Proteomes" id="UP000322726">
    <property type="component" value="Chromosome"/>
</dbReference>
<keyword evidence="3" id="KW-0732">Signal</keyword>
<feature type="chain" id="PRO_5043310485" evidence="3">
    <location>
        <begin position="18"/>
        <end position="339"/>
    </location>
</feature>
<keyword evidence="5" id="KW-1185">Reference proteome</keyword>
<dbReference type="Gene3D" id="1.25.40.10">
    <property type="entry name" value="Tetratricopeptide repeat domain"/>
    <property type="match status" value="1"/>
</dbReference>
<reference evidence="4 5" key="2">
    <citation type="submission" date="2019-09" db="EMBL/GenBank/DDBJ databases">
        <title>Complete genome sequencing of four Arcobacter species reveals a diverse suite of mobile elements.</title>
        <authorList>
            <person name="Miller W.G."/>
            <person name="Yee E."/>
            <person name="Bono J.L."/>
        </authorList>
    </citation>
    <scope>NUCLEOTIDE SEQUENCE [LARGE SCALE GENOMIC DNA]</scope>
    <source>
        <strain evidence="4 5">LMG 26638</strain>
    </source>
</reference>
<reference evidence="5" key="1">
    <citation type="submission" date="2019-09" db="EMBL/GenBank/DDBJ databases">
        <title>Complete genome sequencing of four Arcobacter species reveals a diverse suite of mobile elements.</title>
        <authorList>
            <person name="On S.L.W."/>
            <person name="Miller W.G."/>
            <person name="Biggs P."/>
            <person name="Cornelius A."/>
            <person name="Vandamme P."/>
        </authorList>
    </citation>
    <scope>NUCLEOTIDE SEQUENCE [LARGE SCALE GENOMIC DNA]</scope>
    <source>
        <strain evidence="5">LMG 26638</strain>
    </source>
</reference>
<sequence length="339" mass="38249">MNKIILALLVTSSFTVAQEVSVFGAGNLDSKNPYGLNSSEKHILKNQKNINNLSSKVTDLNSLIDSLNKRLEGLESIYEGDSSKLNETVLRMNELMKKVDLSTDLASKNQEETNEIKSVSEQLLNMKAETDKEVRASIATLKRAISKITKLVNKINSEYVSSEELKKNMSQFVTREEFEELKKNIGATTKKVSVNVSTSSNNTSTANSSTDSDDDLSTSAKRSAYMEKAKEEYSRRYFTGAIPKFEKLAQINYKPAESNYYLGEMWFVRKKYEKAISYFKQSAILYDKADWMPTLLLHSAISFEKLNDKENAKSFYATLVDLYPSSSEAKIAKKNLKNL</sequence>
<dbReference type="KEGG" id="apai:APAC_1875"/>
<protein>
    <submittedName>
        <fullName evidence="4">Tol-Pal system protein YbgF</fullName>
    </submittedName>
</protein>
<feature type="compositionally biased region" description="Low complexity" evidence="2">
    <location>
        <begin position="195"/>
        <end position="210"/>
    </location>
</feature>
<evidence type="ECO:0000256" key="1">
    <source>
        <dbReference type="SAM" id="Coils"/>
    </source>
</evidence>
<evidence type="ECO:0000256" key="3">
    <source>
        <dbReference type="SAM" id="SignalP"/>
    </source>
</evidence>
<feature type="region of interest" description="Disordered" evidence="2">
    <location>
        <begin position="195"/>
        <end position="218"/>
    </location>
</feature>
<feature type="coiled-coil region" evidence="1">
    <location>
        <begin position="50"/>
        <end position="77"/>
    </location>
</feature>
<feature type="signal peptide" evidence="3">
    <location>
        <begin position="1"/>
        <end position="17"/>
    </location>
</feature>
<evidence type="ECO:0000256" key="2">
    <source>
        <dbReference type="SAM" id="MobiDB-lite"/>
    </source>
</evidence>
<dbReference type="OrthoDB" id="5338882at2"/>
<name>A0A5C2H7L5_9BACT</name>
<accession>A0A5C2H7L5</accession>
<dbReference type="InterPro" id="IPR019734">
    <property type="entry name" value="TPR_rpt"/>
</dbReference>
<dbReference type="SUPFAM" id="SSF48452">
    <property type="entry name" value="TPR-like"/>
    <property type="match status" value="1"/>
</dbReference>
<dbReference type="EMBL" id="CP035928">
    <property type="protein sequence ID" value="QEP34951.1"/>
    <property type="molecule type" value="Genomic_DNA"/>
</dbReference>
<organism evidence="4 5">
    <name type="scientific">Malaciobacter pacificus</name>
    <dbReference type="NCBI Taxonomy" id="1080223"/>
    <lineage>
        <taxon>Bacteria</taxon>
        <taxon>Pseudomonadati</taxon>
        <taxon>Campylobacterota</taxon>
        <taxon>Epsilonproteobacteria</taxon>
        <taxon>Campylobacterales</taxon>
        <taxon>Arcobacteraceae</taxon>
        <taxon>Malaciobacter</taxon>
    </lineage>
</organism>
<dbReference type="RefSeq" id="WP_130233863.1">
    <property type="nucleotide sequence ID" value="NZ_BMEF01000018.1"/>
</dbReference>
<evidence type="ECO:0000313" key="4">
    <source>
        <dbReference type="EMBL" id="QEP34951.1"/>
    </source>
</evidence>
<dbReference type="PROSITE" id="PS50005">
    <property type="entry name" value="TPR"/>
    <property type="match status" value="1"/>
</dbReference>